<keyword evidence="2" id="KW-0808">Transferase</keyword>
<dbReference type="PIRSF" id="PIRSF000707">
    <property type="entry name" value="Hygromycin-B_kinase"/>
    <property type="match status" value="1"/>
</dbReference>
<organism evidence="2 3">
    <name type="scientific">Legionella cardiaca</name>
    <dbReference type="NCBI Taxonomy" id="1071983"/>
    <lineage>
        <taxon>Bacteria</taxon>
        <taxon>Pseudomonadati</taxon>
        <taxon>Pseudomonadota</taxon>
        <taxon>Gammaproteobacteria</taxon>
        <taxon>Legionellales</taxon>
        <taxon>Legionellaceae</taxon>
        <taxon>Legionella</taxon>
    </lineage>
</organism>
<dbReference type="SUPFAM" id="SSF56112">
    <property type="entry name" value="Protein kinase-like (PK-like)"/>
    <property type="match status" value="1"/>
</dbReference>
<protein>
    <submittedName>
        <fullName evidence="2">Aminoglycoside 3'-phosphotransferase/choline kinase family protein</fullName>
    </submittedName>
</protein>
<name>A0ABY8ATB7_9GAMM</name>
<keyword evidence="3" id="KW-1185">Reference proteome</keyword>
<dbReference type="InterPro" id="IPR016259">
    <property type="entry name" value="Hygromycin-B_Kinase"/>
</dbReference>
<accession>A0ABY8ATB7</accession>
<proteinExistence type="predicted"/>
<dbReference type="PANTHER" id="PTHR21310">
    <property type="entry name" value="AMINOGLYCOSIDE PHOSPHOTRANSFERASE-RELATED-RELATED"/>
    <property type="match status" value="1"/>
</dbReference>
<dbReference type="EMBL" id="CP119078">
    <property type="protein sequence ID" value="WED43724.1"/>
    <property type="molecule type" value="Genomic_DNA"/>
</dbReference>
<dbReference type="InterPro" id="IPR051678">
    <property type="entry name" value="AGP_Transferase"/>
</dbReference>
<dbReference type="InterPro" id="IPR002575">
    <property type="entry name" value="Aminoglycoside_PTrfase"/>
</dbReference>
<evidence type="ECO:0000259" key="1">
    <source>
        <dbReference type="Pfam" id="PF01636"/>
    </source>
</evidence>
<evidence type="ECO:0000313" key="3">
    <source>
        <dbReference type="Proteomes" id="UP001222087"/>
    </source>
</evidence>
<dbReference type="InterPro" id="IPR011009">
    <property type="entry name" value="Kinase-like_dom_sf"/>
</dbReference>
<gene>
    <name evidence="2" type="ORF">PXX05_02805</name>
</gene>
<dbReference type="CDD" id="cd05120">
    <property type="entry name" value="APH_ChoK_like"/>
    <property type="match status" value="1"/>
</dbReference>
<feature type="domain" description="Aminoglycoside phosphotransferase" evidence="1">
    <location>
        <begin position="59"/>
        <end position="269"/>
    </location>
</feature>
<dbReference type="GO" id="GO:0016301">
    <property type="term" value="F:kinase activity"/>
    <property type="evidence" value="ECO:0007669"/>
    <property type="project" value="UniProtKB-KW"/>
</dbReference>
<evidence type="ECO:0000313" key="2">
    <source>
        <dbReference type="EMBL" id="WED43724.1"/>
    </source>
</evidence>
<dbReference type="RefSeq" id="WP_275089536.1">
    <property type="nucleotide sequence ID" value="NZ_CP119078.1"/>
</dbReference>
<reference evidence="2 3" key="1">
    <citation type="submission" date="2023-02" db="EMBL/GenBank/DDBJ databases">
        <title>Genome Sequence of L. cardiaca H63T.</title>
        <authorList>
            <person name="Lopez A.E."/>
            <person name="Cianciotto N.P."/>
        </authorList>
    </citation>
    <scope>NUCLEOTIDE SEQUENCE [LARGE SCALE GENOMIC DNA]</scope>
    <source>
        <strain evidence="2 3">H63</strain>
    </source>
</reference>
<dbReference type="Gene3D" id="3.90.1200.10">
    <property type="match status" value="1"/>
</dbReference>
<keyword evidence="2" id="KW-0418">Kinase</keyword>
<dbReference type="PANTHER" id="PTHR21310:SF15">
    <property type="entry name" value="AMINOGLYCOSIDE PHOSPHOTRANSFERASE DOMAIN-CONTAINING PROTEIN"/>
    <property type="match status" value="1"/>
</dbReference>
<dbReference type="Pfam" id="PF01636">
    <property type="entry name" value="APH"/>
    <property type="match status" value="1"/>
</dbReference>
<dbReference type="Proteomes" id="UP001222087">
    <property type="component" value="Chromosome"/>
</dbReference>
<sequence>MNTINCTLASVNSFEEFEELKLNHKIFEEVIKKILVHHNLPLKSLTLFSEGTNIVFSYDDSLVIKLFPPFHQDQFESERLVLKTLEGKLSVETPTLHYVGEIAGWPYIIMTQLKGVLLESLWHTLDHKNKLIIMKELGSLIREVHSLPTQGLEPIDCDWKTFLKNQVTGCIENHRIKNLSTQLLQQIPSYIEAIHESLLEIENPVILTGEYTPMNFLVTNIEGVWHISGLIDFGDAMLGHYKYDLLGPGAFLIQGDKELLKAFLSAYGFLPNEQNSNLSHQLTALMLLHKYSNLRIQVRINDWENTVSTLKELEDLVWGF</sequence>